<sequence>MNGANINEVNRVNGANINEVPLACQSLFSQKKFVCCFIPHFG</sequence>
<organism evidence="1 2">
    <name type="scientific">Salmonella enterica subsp. enterica serovar Uganda str. R8-3404</name>
    <dbReference type="NCBI Taxonomy" id="913083"/>
    <lineage>
        <taxon>Bacteria</taxon>
        <taxon>Pseudomonadati</taxon>
        <taxon>Pseudomonadota</taxon>
        <taxon>Gammaproteobacteria</taxon>
        <taxon>Enterobacterales</taxon>
        <taxon>Enterobacteriaceae</taxon>
        <taxon>Salmonella</taxon>
    </lineage>
</organism>
<dbReference type="AlphaFoldDB" id="A0A6C8H114"/>
<dbReference type="EMBL" id="AFCV01000755">
    <property type="protein sequence ID" value="EHC90803.1"/>
    <property type="molecule type" value="Genomic_DNA"/>
</dbReference>
<dbReference type="Proteomes" id="UP000003915">
    <property type="component" value="Unassembled WGS sequence"/>
</dbReference>
<evidence type="ECO:0000313" key="1">
    <source>
        <dbReference type="EMBL" id="EHC90803.1"/>
    </source>
</evidence>
<reference evidence="1 2" key="1">
    <citation type="journal article" date="2011" name="BMC Genomics">
        <title>Genome sequencing reveals diversification of virulence factor content and possible host adaptation in distinct subpopulations of Salmonella enterica.</title>
        <authorList>
            <person name="den Bakker H.C."/>
            <person name="Moreno Switt A.I."/>
            <person name="Govoni G."/>
            <person name="Cummings C.A."/>
            <person name="Ranieri M.L."/>
            <person name="Degoricija L."/>
            <person name="Hoelzer K."/>
            <person name="Rodriguez-Rivera L.D."/>
            <person name="Brown S."/>
            <person name="Bolchacova E."/>
            <person name="Furtado M.R."/>
            <person name="Wiedmann M."/>
        </authorList>
    </citation>
    <scope>NUCLEOTIDE SEQUENCE [LARGE SCALE GENOMIC DNA]</scope>
    <source>
        <strain evidence="1 2">R8-3404</strain>
    </source>
</reference>
<evidence type="ECO:0000313" key="2">
    <source>
        <dbReference type="Proteomes" id="UP000003915"/>
    </source>
</evidence>
<protein>
    <submittedName>
        <fullName evidence="1">Uncharacterized protein</fullName>
    </submittedName>
</protein>
<comment type="caution">
    <text evidence="1">The sequence shown here is derived from an EMBL/GenBank/DDBJ whole genome shotgun (WGS) entry which is preliminary data.</text>
</comment>
<accession>A0A6C8H114</accession>
<name>A0A6C8H114_SALET</name>
<proteinExistence type="predicted"/>
<gene>
    <name evidence="1" type="ORF">LTSEUGA_2960</name>
</gene>